<dbReference type="Pfam" id="PF14881">
    <property type="entry name" value="Tubulin_3"/>
    <property type="match status" value="1"/>
</dbReference>
<accession>A0A2T7NF65</accession>
<dbReference type="SUPFAM" id="SSF52490">
    <property type="entry name" value="Tubulin nucleotide-binding domain-like"/>
    <property type="match status" value="1"/>
</dbReference>
<comment type="caution">
    <text evidence="7">The sequence shown here is derived from an EMBL/GenBank/DDBJ whole genome shotgun (WGS) entry which is preliminary data.</text>
</comment>
<dbReference type="InterPro" id="IPR036525">
    <property type="entry name" value="Tubulin/FtsZ_GTPase_sf"/>
</dbReference>
<evidence type="ECO:0000313" key="7">
    <source>
        <dbReference type="EMBL" id="PVD19772.1"/>
    </source>
</evidence>
<dbReference type="InterPro" id="IPR019605">
    <property type="entry name" value="Misato_II_tubulin-like"/>
</dbReference>
<dbReference type="PANTHER" id="PTHR13391">
    <property type="entry name" value="MITOCHONDRIAL DISTRIBUTION REGULATOR MISATO"/>
    <property type="match status" value="1"/>
</dbReference>
<feature type="domain" description="Misato Segment II tubulin-like" evidence="5">
    <location>
        <begin position="4"/>
        <end position="117"/>
    </location>
</feature>
<dbReference type="CDD" id="cd06060">
    <property type="entry name" value="misato"/>
    <property type="match status" value="1"/>
</dbReference>
<evidence type="ECO:0000256" key="1">
    <source>
        <dbReference type="ARBA" id="ARBA00004173"/>
    </source>
</evidence>
<evidence type="ECO:0000256" key="4">
    <source>
        <dbReference type="SAM" id="MobiDB-lite"/>
    </source>
</evidence>
<dbReference type="GO" id="GO:0005739">
    <property type="term" value="C:mitochondrion"/>
    <property type="evidence" value="ECO:0007669"/>
    <property type="project" value="UniProtKB-SubCell"/>
</dbReference>
<dbReference type="InterPro" id="IPR029209">
    <property type="entry name" value="DML1/Misato_tubulin"/>
</dbReference>
<dbReference type="EMBL" id="PZQS01000013">
    <property type="protein sequence ID" value="PVD19772.1"/>
    <property type="molecule type" value="Genomic_DNA"/>
</dbReference>
<evidence type="ECO:0000256" key="3">
    <source>
        <dbReference type="ARBA" id="ARBA00023128"/>
    </source>
</evidence>
<evidence type="ECO:0000259" key="5">
    <source>
        <dbReference type="Pfam" id="PF10644"/>
    </source>
</evidence>
<dbReference type="OrthoDB" id="271881at2759"/>
<sequence length="479" mass="53792">MSGREIVTLQFGHYANFTGTQMWNLQEASFVYDPKHLLLFPKEVNHDILFREGQTLKGDVTFTPRLVLLDLKGSLNTLPKGGVLYQEGKEEDVKWSGDVTLHKSVPSCKNEYLQHLDSVEHEDEQRSESSSSVSVHDTKDTEDVKNSVKNSHLIFLVLAREQCLETCWEEWEDKVRFFAEECDQLQGFHVLFDSCNGFGGAAATALHYLKDEFPSKSLLTLSLAPAITPDQTALQRATRIINNTLSLGTCAPLSSLYIPLSLSSSLWRNLGAPRGFPLLHYNAELNYHTSAVLASAFDTMTLPYRRESSQMNMADLTASFSFCGRKVAALNTSLPFPLAESETFADIMINYEKHSLWHALTPSVTCQIDPIVHSCVVRGIPSDRIHRENQHTAPRFISTFGSVEDVLNLFLSNTFPNSLNEGSVLRDPLIVKRPFPHIFDQRVTQTGFVSDTRRHPKCGVESVPMMTSLQSSSDWELCQ</sequence>
<dbReference type="Pfam" id="PF10644">
    <property type="entry name" value="Misat_Tub_SegII"/>
    <property type="match status" value="1"/>
</dbReference>
<reference evidence="7 8" key="1">
    <citation type="submission" date="2018-04" db="EMBL/GenBank/DDBJ databases">
        <title>The genome of golden apple snail Pomacea canaliculata provides insight into stress tolerance and invasive adaptation.</title>
        <authorList>
            <person name="Liu C."/>
            <person name="Liu B."/>
            <person name="Ren Y."/>
            <person name="Zhang Y."/>
            <person name="Wang H."/>
            <person name="Li S."/>
            <person name="Jiang F."/>
            <person name="Yin L."/>
            <person name="Zhang G."/>
            <person name="Qian W."/>
            <person name="Fan W."/>
        </authorList>
    </citation>
    <scope>NUCLEOTIDE SEQUENCE [LARGE SCALE GENOMIC DNA]</scope>
    <source>
        <strain evidence="7">SZHN2017</strain>
        <tissue evidence="7">Muscle</tissue>
    </source>
</reference>
<name>A0A2T7NF65_POMCA</name>
<protein>
    <recommendedName>
        <fullName evidence="9">Misato Segment II tubulin-like domain-containing protein</fullName>
    </recommendedName>
</protein>
<keyword evidence="3" id="KW-0496">Mitochondrion</keyword>
<dbReference type="InterPro" id="IPR049942">
    <property type="entry name" value="DML1/Misato"/>
</dbReference>
<dbReference type="PANTHER" id="PTHR13391:SF0">
    <property type="entry name" value="PROTEIN MISATO HOMOLOG 1"/>
    <property type="match status" value="1"/>
</dbReference>
<feature type="domain" description="DML1/Misato tubulin" evidence="6">
    <location>
        <begin position="174"/>
        <end position="305"/>
    </location>
</feature>
<evidence type="ECO:0008006" key="9">
    <source>
        <dbReference type="Google" id="ProtNLM"/>
    </source>
</evidence>
<evidence type="ECO:0000256" key="2">
    <source>
        <dbReference type="ARBA" id="ARBA00008507"/>
    </source>
</evidence>
<evidence type="ECO:0000259" key="6">
    <source>
        <dbReference type="Pfam" id="PF14881"/>
    </source>
</evidence>
<comment type="subcellular location">
    <subcellularLocation>
        <location evidence="1">Mitochondrion</location>
    </subcellularLocation>
</comment>
<gene>
    <name evidence="7" type="ORF">C0Q70_20263</name>
</gene>
<organism evidence="7 8">
    <name type="scientific">Pomacea canaliculata</name>
    <name type="common">Golden apple snail</name>
    <dbReference type="NCBI Taxonomy" id="400727"/>
    <lineage>
        <taxon>Eukaryota</taxon>
        <taxon>Metazoa</taxon>
        <taxon>Spiralia</taxon>
        <taxon>Lophotrochozoa</taxon>
        <taxon>Mollusca</taxon>
        <taxon>Gastropoda</taxon>
        <taxon>Caenogastropoda</taxon>
        <taxon>Architaenioglossa</taxon>
        <taxon>Ampullarioidea</taxon>
        <taxon>Ampullariidae</taxon>
        <taxon>Pomacea</taxon>
    </lineage>
</organism>
<comment type="similarity">
    <text evidence="2">Belongs to the misato family.</text>
</comment>
<dbReference type="GO" id="GO:0007005">
    <property type="term" value="P:mitochondrion organization"/>
    <property type="evidence" value="ECO:0007669"/>
    <property type="project" value="InterPro"/>
</dbReference>
<dbReference type="Gene3D" id="3.40.50.1440">
    <property type="entry name" value="Tubulin/FtsZ, GTPase domain"/>
    <property type="match status" value="1"/>
</dbReference>
<evidence type="ECO:0000313" key="8">
    <source>
        <dbReference type="Proteomes" id="UP000245119"/>
    </source>
</evidence>
<dbReference type="STRING" id="400727.A0A2T7NF65"/>
<feature type="region of interest" description="Disordered" evidence="4">
    <location>
        <begin position="119"/>
        <end position="141"/>
    </location>
</feature>
<dbReference type="Proteomes" id="UP000245119">
    <property type="component" value="Linkage Group LG13"/>
</dbReference>
<proteinExistence type="inferred from homology"/>
<keyword evidence="8" id="KW-1185">Reference proteome</keyword>
<dbReference type="AlphaFoldDB" id="A0A2T7NF65"/>